<proteinExistence type="predicted"/>
<name>A0A7Z0IZT4_RHILE</name>
<dbReference type="EMBL" id="JACBZV010000007">
    <property type="protein sequence ID" value="NYJ12998.1"/>
    <property type="molecule type" value="Genomic_DNA"/>
</dbReference>
<dbReference type="AlphaFoldDB" id="A0A7Z0IZT4"/>
<reference evidence="1 2" key="1">
    <citation type="submission" date="2020-07" db="EMBL/GenBank/DDBJ databases">
        <title>Genomic Encyclopedia of Type Strains, Phase IV (KMG-V): Genome sequencing to study the core and pangenomes of soil and plant-associated prokaryotes.</title>
        <authorList>
            <person name="Whitman W."/>
        </authorList>
    </citation>
    <scope>NUCLEOTIDE SEQUENCE [LARGE SCALE GENOMIC DNA]</scope>
    <source>
        <strain evidence="1 2">SEMIA 4052</strain>
    </source>
</reference>
<evidence type="ECO:0000313" key="2">
    <source>
        <dbReference type="Proteomes" id="UP000535276"/>
    </source>
</evidence>
<accession>A0A7Z0IZT4</accession>
<protein>
    <submittedName>
        <fullName evidence="1">Uncharacterized protein</fullName>
    </submittedName>
</protein>
<organism evidence="1 2">
    <name type="scientific">Rhizobium leguminosarum</name>
    <dbReference type="NCBI Taxonomy" id="384"/>
    <lineage>
        <taxon>Bacteria</taxon>
        <taxon>Pseudomonadati</taxon>
        <taxon>Pseudomonadota</taxon>
        <taxon>Alphaproteobacteria</taxon>
        <taxon>Hyphomicrobiales</taxon>
        <taxon>Rhizobiaceae</taxon>
        <taxon>Rhizobium/Agrobacterium group</taxon>
        <taxon>Rhizobium</taxon>
    </lineage>
</organism>
<comment type="caution">
    <text evidence="1">The sequence shown here is derived from an EMBL/GenBank/DDBJ whole genome shotgun (WGS) entry which is preliminary data.</text>
</comment>
<gene>
    <name evidence="1" type="ORF">GGI64_004079</name>
</gene>
<dbReference type="RefSeq" id="WP_179612337.1">
    <property type="nucleotide sequence ID" value="NZ_JACBZV010000007.1"/>
</dbReference>
<sequence length="230" mass="25246">MSPESTPQTTQLIDVLRSVRFKLKKGRDSVKRAAPRRLPAPASGMALSALSELEALARNVDHFVCDFAHSVLRDPARNSDNLREIVASSSSDHEFSAAYYLTMKLVLNRLGAKAALVRQSVARRAFARLNHAQDVFELAAQLTLHLADDGSITTDQLDERSPVTHSSIVVVAIFAVMLSLLAKSDEVDREAMIFAATDLATAFQSSIEDLYRKKDIPALAALFERCANHV</sequence>
<evidence type="ECO:0000313" key="1">
    <source>
        <dbReference type="EMBL" id="NYJ12998.1"/>
    </source>
</evidence>
<dbReference type="Proteomes" id="UP000535276">
    <property type="component" value="Unassembled WGS sequence"/>
</dbReference>